<dbReference type="AlphaFoldDB" id="A0A428ZHV0"/>
<dbReference type="OrthoDB" id="3691759at2"/>
<protein>
    <recommendedName>
        <fullName evidence="2">FHA domain-containing protein</fullName>
    </recommendedName>
</protein>
<dbReference type="Pfam" id="PF00498">
    <property type="entry name" value="FHA"/>
    <property type="match status" value="1"/>
</dbReference>
<accession>A0A428ZHV0</accession>
<dbReference type="PROSITE" id="PS50006">
    <property type="entry name" value="FHA_DOMAIN"/>
    <property type="match status" value="1"/>
</dbReference>
<dbReference type="InterPro" id="IPR050923">
    <property type="entry name" value="Cell_Proc_Reg/RNA_Proc"/>
</dbReference>
<dbReference type="EMBL" id="QHKI01000006">
    <property type="protein sequence ID" value="RSM87538.1"/>
    <property type="molecule type" value="Genomic_DNA"/>
</dbReference>
<gene>
    <name evidence="3" type="ORF">DMH04_11025</name>
</gene>
<comment type="caution">
    <text evidence="3">The sequence shown here is derived from an EMBL/GenBank/DDBJ whole genome shotgun (WGS) entry which is preliminary data.</text>
</comment>
<name>A0A428ZHV0_KIBAR</name>
<evidence type="ECO:0000259" key="2">
    <source>
        <dbReference type="PROSITE" id="PS50006"/>
    </source>
</evidence>
<sequence>MVRIAEPVPATSAPLDGADRDTAAYAIPPCYGDATPTPQPPLPGTAAITIVHGPGVRAPVEIPLATDTVLIGRHRDCDIVLTDMTVSRWHAEIRRAGDAFTVTDLGSLNGTYVNRTPVDQVPLADGDVLLVGAFRLMFRSGTAVASGGGSR</sequence>
<evidence type="ECO:0000256" key="1">
    <source>
        <dbReference type="ARBA" id="ARBA00022553"/>
    </source>
</evidence>
<dbReference type="SUPFAM" id="SSF49879">
    <property type="entry name" value="SMAD/FHA domain"/>
    <property type="match status" value="1"/>
</dbReference>
<feature type="domain" description="FHA" evidence="2">
    <location>
        <begin position="69"/>
        <end position="118"/>
    </location>
</feature>
<dbReference type="Proteomes" id="UP000287547">
    <property type="component" value="Unassembled WGS sequence"/>
</dbReference>
<proteinExistence type="predicted"/>
<evidence type="ECO:0000313" key="3">
    <source>
        <dbReference type="EMBL" id="RSM87538.1"/>
    </source>
</evidence>
<organism evidence="3 4">
    <name type="scientific">Kibdelosporangium aridum</name>
    <dbReference type="NCBI Taxonomy" id="2030"/>
    <lineage>
        <taxon>Bacteria</taxon>
        <taxon>Bacillati</taxon>
        <taxon>Actinomycetota</taxon>
        <taxon>Actinomycetes</taxon>
        <taxon>Pseudonocardiales</taxon>
        <taxon>Pseudonocardiaceae</taxon>
        <taxon>Kibdelosporangium</taxon>
    </lineage>
</organism>
<reference evidence="3 4" key="1">
    <citation type="submission" date="2018-05" db="EMBL/GenBank/DDBJ databases">
        <title>Evolution of GPA BGCs.</title>
        <authorList>
            <person name="Waglechner N."/>
            <person name="Wright G.D."/>
        </authorList>
    </citation>
    <scope>NUCLEOTIDE SEQUENCE [LARGE SCALE GENOMIC DNA]</scope>
    <source>
        <strain evidence="3 4">A82846</strain>
    </source>
</reference>
<dbReference type="Gene3D" id="2.60.200.20">
    <property type="match status" value="1"/>
</dbReference>
<dbReference type="InterPro" id="IPR000253">
    <property type="entry name" value="FHA_dom"/>
</dbReference>
<evidence type="ECO:0000313" key="4">
    <source>
        <dbReference type="Proteomes" id="UP000287547"/>
    </source>
</evidence>
<keyword evidence="1" id="KW-0597">Phosphoprotein</keyword>
<dbReference type="InterPro" id="IPR008984">
    <property type="entry name" value="SMAD_FHA_dom_sf"/>
</dbReference>
<dbReference type="SMART" id="SM00240">
    <property type="entry name" value="FHA"/>
    <property type="match status" value="1"/>
</dbReference>
<dbReference type="PANTHER" id="PTHR23308">
    <property type="entry name" value="NUCLEAR INHIBITOR OF PROTEIN PHOSPHATASE-1"/>
    <property type="match status" value="1"/>
</dbReference>